<dbReference type="Proteomes" id="UP000001095">
    <property type="component" value="Unassembled WGS sequence"/>
</dbReference>
<sequence>MRHFFRIVRDAACAGLLAVSLFISAPDSAAAQSAPQSRSAQVNGVKLNYLIAGKGDPVVLLHGYAETSHMWRPLFPGLVNTHTVIAPDLRGFGKSDAPESGYTKKEMAQDIHALVKSLGYSKVKIVGHDIGLMVAYAYAAQYPAEVDRIVLMDAFLPGVGDWKSVWLLRDLWHFHFYGKTPLALVQGRERIYLEHFWNDFAADPAKSISQKDRKFYAKAYARPGHMKAGMEVFRAFEKDADDFAGLAKTKLPMPMLVLSGEKAGGAFLIEQGKLVATNVEGVIIKGSGHWLMEEAPGQVIPRLVDFLNR</sequence>
<feature type="chain" id="PRO_5003919590" description="AB hydrolase-1 domain-containing protein" evidence="1">
    <location>
        <begin position="30"/>
        <end position="309"/>
    </location>
</feature>
<dbReference type="AlphaFoldDB" id="K8NSS1"/>
<organism evidence="3 4">
    <name type="scientific">Afipia clevelandensis ATCC 49720</name>
    <dbReference type="NCBI Taxonomy" id="883079"/>
    <lineage>
        <taxon>Bacteria</taxon>
        <taxon>Pseudomonadati</taxon>
        <taxon>Pseudomonadota</taxon>
        <taxon>Alphaproteobacteria</taxon>
        <taxon>Hyphomicrobiales</taxon>
        <taxon>Nitrobacteraceae</taxon>
        <taxon>Afipia</taxon>
    </lineage>
</organism>
<dbReference type="GO" id="GO:0016020">
    <property type="term" value="C:membrane"/>
    <property type="evidence" value="ECO:0007669"/>
    <property type="project" value="TreeGrafter"/>
</dbReference>
<keyword evidence="4" id="KW-1185">Reference proteome</keyword>
<dbReference type="GO" id="GO:0003824">
    <property type="term" value="F:catalytic activity"/>
    <property type="evidence" value="ECO:0007669"/>
    <property type="project" value="InterPro"/>
</dbReference>
<dbReference type="PRINTS" id="PR00412">
    <property type="entry name" value="EPOXHYDRLASE"/>
</dbReference>
<dbReference type="InterPro" id="IPR000639">
    <property type="entry name" value="Epox_hydrolase-like"/>
</dbReference>
<feature type="signal peptide" evidence="1">
    <location>
        <begin position="1"/>
        <end position="29"/>
    </location>
</feature>
<evidence type="ECO:0000259" key="2">
    <source>
        <dbReference type="Pfam" id="PF00561"/>
    </source>
</evidence>
<feature type="domain" description="AB hydrolase-1" evidence="2">
    <location>
        <begin position="57"/>
        <end position="296"/>
    </location>
</feature>
<proteinExistence type="predicted"/>
<dbReference type="PRINTS" id="PR00111">
    <property type="entry name" value="ABHYDROLASE"/>
</dbReference>
<keyword evidence="1" id="KW-0732">Signal</keyword>
<dbReference type="Pfam" id="PF00561">
    <property type="entry name" value="Abhydrolase_1"/>
    <property type="match status" value="1"/>
</dbReference>
<comment type="caution">
    <text evidence="3">The sequence shown here is derived from an EMBL/GenBank/DDBJ whole genome shotgun (WGS) entry which is preliminary data.</text>
</comment>
<evidence type="ECO:0000313" key="3">
    <source>
        <dbReference type="EMBL" id="EKS33397.1"/>
    </source>
</evidence>
<evidence type="ECO:0000256" key="1">
    <source>
        <dbReference type="SAM" id="SignalP"/>
    </source>
</evidence>
<dbReference type="HOGENOM" id="CLU_020336_7_1_5"/>
<dbReference type="EMBL" id="AGWY01000013">
    <property type="protein sequence ID" value="EKS33397.1"/>
    <property type="molecule type" value="Genomic_DNA"/>
</dbReference>
<dbReference type="Gene3D" id="3.40.50.1820">
    <property type="entry name" value="alpha/beta hydrolase"/>
    <property type="match status" value="1"/>
</dbReference>
<dbReference type="InterPro" id="IPR029058">
    <property type="entry name" value="AB_hydrolase_fold"/>
</dbReference>
<evidence type="ECO:0000313" key="4">
    <source>
        <dbReference type="Proteomes" id="UP000001095"/>
    </source>
</evidence>
<reference evidence="3 4" key="1">
    <citation type="submission" date="2012-04" db="EMBL/GenBank/DDBJ databases">
        <title>The Genome Sequence of Afipia clevelandensis ATCC 49720.</title>
        <authorList>
            <consortium name="The Broad Institute Genome Sequencing Platform"/>
            <person name="Earl A."/>
            <person name="Ward D."/>
            <person name="Feldgarden M."/>
            <person name="Gevers D."/>
            <person name="Huys G."/>
            <person name="Walker B."/>
            <person name="Young S.K."/>
            <person name="Zeng Q."/>
            <person name="Gargeya S."/>
            <person name="Fitzgerald M."/>
            <person name="Haas B."/>
            <person name="Abouelleil A."/>
            <person name="Alvarado L."/>
            <person name="Arachchi H.M."/>
            <person name="Berlin A."/>
            <person name="Chapman S.B."/>
            <person name="Goldberg J."/>
            <person name="Griggs A."/>
            <person name="Gujja S."/>
            <person name="Hansen M."/>
            <person name="Howarth C."/>
            <person name="Imamovic A."/>
            <person name="Larimer J."/>
            <person name="McCowen C."/>
            <person name="Montmayeur A."/>
            <person name="Murphy C."/>
            <person name="Neiman D."/>
            <person name="Pearson M."/>
            <person name="Priest M."/>
            <person name="Roberts A."/>
            <person name="Saif S."/>
            <person name="Shea T."/>
            <person name="Sisk P."/>
            <person name="Sykes S."/>
            <person name="Wortman J."/>
            <person name="Nusbaum C."/>
            <person name="Birren B."/>
        </authorList>
    </citation>
    <scope>NUCLEOTIDE SEQUENCE [LARGE SCALE GENOMIC DNA]</scope>
    <source>
        <strain evidence="3 4">ATCC 49720</strain>
    </source>
</reference>
<dbReference type="InterPro" id="IPR050266">
    <property type="entry name" value="AB_hydrolase_sf"/>
</dbReference>
<dbReference type="PATRIC" id="fig|883079.3.peg.3518"/>
<protein>
    <recommendedName>
        <fullName evidence="2">AB hydrolase-1 domain-containing protein</fullName>
    </recommendedName>
</protein>
<dbReference type="PANTHER" id="PTHR43798:SF33">
    <property type="entry name" value="HYDROLASE, PUTATIVE (AFU_ORTHOLOGUE AFUA_2G14860)-RELATED"/>
    <property type="match status" value="1"/>
</dbReference>
<dbReference type="InterPro" id="IPR000073">
    <property type="entry name" value="AB_hydrolase_1"/>
</dbReference>
<accession>K8NSS1</accession>
<dbReference type="OrthoDB" id="9812774at2"/>
<gene>
    <name evidence="3" type="ORF">HMPREF9696_03438</name>
</gene>
<dbReference type="RefSeq" id="WP_002714308.1">
    <property type="nucleotide sequence ID" value="NZ_KB375281.1"/>
</dbReference>
<dbReference type="PANTHER" id="PTHR43798">
    <property type="entry name" value="MONOACYLGLYCEROL LIPASE"/>
    <property type="match status" value="1"/>
</dbReference>
<dbReference type="SUPFAM" id="SSF53474">
    <property type="entry name" value="alpha/beta-Hydrolases"/>
    <property type="match status" value="1"/>
</dbReference>
<name>K8NSS1_9BRAD</name>